<keyword evidence="2" id="KW-0472">Membrane</keyword>
<feature type="transmembrane region" description="Helical" evidence="2">
    <location>
        <begin position="33"/>
        <end position="54"/>
    </location>
</feature>
<dbReference type="InterPro" id="IPR006674">
    <property type="entry name" value="HD_domain"/>
</dbReference>
<sequence length="797" mass="88873">MALFGAKRTRTSNFKTTESWKERLDRIFSNESFLLRLLAMVVAILVLSVTVEAWRAPFTYRLGETVPQGILSRIDFERVDSFETRQEQEERAQKVPLYYLRKPNALQQTLQQFTLDLRAILEAEKQADLTSEVQSAFGLDITDTPVALPENTEGLVPEAGTSTTPPAAKVETKFQQLKQALTLAPDPELAASAGQPPLVVLEEVTEEFRLFLDPLTELGIVNADELKVLTPNYSREVALVTPLSSEEEEEVEIVPAQDVLLSYALRESGRLGRKWSSFGQLSQIRPYVEHWLSVQMKPTLTYSEQLTQQQMNEARKSTPEVTIKYLAGTVLLPPRSEIDAVTLELLQSEQETIYKYSSPQRKLVRFFTVTLLISVLVILMGSFLAKNYPRLVGSAGKLSVFLTVIVLTIFLARYFSADPWRAEYIPFLVAVMILCIVYDQMLATIVSFAVALIIVVSTTNDLKQFILLMSVAATAIIPLSKVPSRLTLIKVGFLAAVVAFIVYWGIAILGSDSITQLFFNPNRYLQSLKCSAWCLVAGYVVAGSLPFIESTFGVVTNISLLEMSDPSHPLLNELVRRAPGTYNHSINVASIGETAAEQIGANGLLVRVGAYFHDIGKMLKPEYFIENMNAGQTSRHDNLSPSMSTLIIIGHVKDGVDLARKHHLPPQLIDFIEQHHGTTLVEYFYHRAKENAEQDPEQDEEVSESSFRYPGPRPQSREAGVMMLADSVESASRSLTDPTPKRIESLVDAITMKKLKDGQFNSSGLTLTEINKIQTSLTKSLIGIYHGRIKYPETKAD</sequence>
<protein>
    <submittedName>
        <fullName evidence="4">Phosphodiesterase</fullName>
    </submittedName>
</protein>
<feature type="transmembrane region" description="Helical" evidence="2">
    <location>
        <begin position="427"/>
        <end position="456"/>
    </location>
</feature>
<dbReference type="InterPro" id="IPR011624">
    <property type="entry name" value="Metal-dep_PHydrolase_7TM_extra"/>
</dbReference>
<accession>A0A518CQ37</accession>
<dbReference type="EMBL" id="CP036281">
    <property type="protein sequence ID" value="QDU81341.1"/>
    <property type="molecule type" value="Genomic_DNA"/>
</dbReference>
<feature type="transmembrane region" description="Helical" evidence="2">
    <location>
        <begin position="391"/>
        <end position="415"/>
    </location>
</feature>
<feature type="domain" description="HD" evidence="3">
    <location>
        <begin position="581"/>
        <end position="731"/>
    </location>
</feature>
<dbReference type="PROSITE" id="PS51831">
    <property type="entry name" value="HD"/>
    <property type="match status" value="1"/>
</dbReference>
<dbReference type="AlphaFoldDB" id="A0A518CQ37"/>
<evidence type="ECO:0000256" key="1">
    <source>
        <dbReference type="SAM" id="MobiDB-lite"/>
    </source>
</evidence>
<dbReference type="CDD" id="cd00077">
    <property type="entry name" value="HDc"/>
    <property type="match status" value="1"/>
</dbReference>
<feature type="transmembrane region" description="Helical" evidence="2">
    <location>
        <begin position="462"/>
        <end position="479"/>
    </location>
</feature>
<dbReference type="KEGG" id="plon:Pla110_30820"/>
<keyword evidence="5" id="KW-1185">Reference proteome</keyword>
<evidence type="ECO:0000259" key="3">
    <source>
        <dbReference type="PROSITE" id="PS51831"/>
    </source>
</evidence>
<keyword evidence="2" id="KW-0812">Transmembrane</keyword>
<gene>
    <name evidence="4" type="ORF">Pla110_30820</name>
</gene>
<dbReference type="Pfam" id="PF01966">
    <property type="entry name" value="HD"/>
    <property type="match status" value="1"/>
</dbReference>
<feature type="transmembrane region" description="Helical" evidence="2">
    <location>
        <begin position="491"/>
        <end position="510"/>
    </location>
</feature>
<reference evidence="4 5" key="1">
    <citation type="submission" date="2019-02" db="EMBL/GenBank/DDBJ databases">
        <title>Deep-cultivation of Planctomycetes and their phenomic and genomic characterization uncovers novel biology.</title>
        <authorList>
            <person name="Wiegand S."/>
            <person name="Jogler M."/>
            <person name="Boedeker C."/>
            <person name="Pinto D."/>
            <person name="Vollmers J."/>
            <person name="Rivas-Marin E."/>
            <person name="Kohn T."/>
            <person name="Peeters S.H."/>
            <person name="Heuer A."/>
            <person name="Rast P."/>
            <person name="Oberbeckmann S."/>
            <person name="Bunk B."/>
            <person name="Jeske O."/>
            <person name="Meyerdierks A."/>
            <person name="Storesund J.E."/>
            <person name="Kallscheuer N."/>
            <person name="Luecker S."/>
            <person name="Lage O.M."/>
            <person name="Pohl T."/>
            <person name="Merkel B.J."/>
            <person name="Hornburger P."/>
            <person name="Mueller R.-W."/>
            <person name="Bruemmer F."/>
            <person name="Labrenz M."/>
            <person name="Spormann A.M."/>
            <person name="Op den Camp H."/>
            <person name="Overmann J."/>
            <person name="Amann R."/>
            <person name="Jetten M.S.M."/>
            <person name="Mascher T."/>
            <person name="Medema M.H."/>
            <person name="Devos D.P."/>
            <person name="Kaster A.-K."/>
            <person name="Ovreas L."/>
            <person name="Rohde M."/>
            <person name="Galperin M.Y."/>
            <person name="Jogler C."/>
        </authorList>
    </citation>
    <scope>NUCLEOTIDE SEQUENCE [LARGE SCALE GENOMIC DNA]</scope>
    <source>
        <strain evidence="4 5">Pla110</strain>
    </source>
</reference>
<proteinExistence type="predicted"/>
<dbReference type="PANTHER" id="PTHR36442">
    <property type="entry name" value="CYCLIC-DI-AMP PHOSPHODIESTERASE PGPH"/>
    <property type="match status" value="1"/>
</dbReference>
<dbReference type="InterPro" id="IPR003607">
    <property type="entry name" value="HD/PDEase_dom"/>
</dbReference>
<evidence type="ECO:0000313" key="4">
    <source>
        <dbReference type="EMBL" id="QDU81341.1"/>
    </source>
</evidence>
<dbReference type="Proteomes" id="UP000317178">
    <property type="component" value="Chromosome"/>
</dbReference>
<dbReference type="NCBIfam" id="TIGR00277">
    <property type="entry name" value="HDIG"/>
    <property type="match status" value="1"/>
</dbReference>
<dbReference type="Pfam" id="PF07697">
    <property type="entry name" value="7TMR-HDED"/>
    <property type="match status" value="1"/>
</dbReference>
<evidence type="ECO:0000256" key="2">
    <source>
        <dbReference type="SAM" id="Phobius"/>
    </source>
</evidence>
<feature type="compositionally biased region" description="Acidic residues" evidence="1">
    <location>
        <begin position="693"/>
        <end position="703"/>
    </location>
</feature>
<name>A0A518CQ37_9PLAN</name>
<dbReference type="SMART" id="SM00471">
    <property type="entry name" value="HDc"/>
    <property type="match status" value="1"/>
</dbReference>
<evidence type="ECO:0000313" key="5">
    <source>
        <dbReference type="Proteomes" id="UP000317178"/>
    </source>
</evidence>
<organism evidence="4 5">
    <name type="scientific">Polystyrenella longa</name>
    <dbReference type="NCBI Taxonomy" id="2528007"/>
    <lineage>
        <taxon>Bacteria</taxon>
        <taxon>Pseudomonadati</taxon>
        <taxon>Planctomycetota</taxon>
        <taxon>Planctomycetia</taxon>
        <taxon>Planctomycetales</taxon>
        <taxon>Planctomycetaceae</taxon>
        <taxon>Polystyrenella</taxon>
    </lineage>
</organism>
<keyword evidence="2" id="KW-1133">Transmembrane helix</keyword>
<dbReference type="InterPro" id="IPR006675">
    <property type="entry name" value="HDIG_dom"/>
</dbReference>
<feature type="transmembrane region" description="Helical" evidence="2">
    <location>
        <begin position="363"/>
        <end position="385"/>
    </location>
</feature>
<dbReference type="InterPro" id="IPR052722">
    <property type="entry name" value="PgpH_phosphodiesterase"/>
</dbReference>
<dbReference type="RefSeq" id="WP_144996602.1">
    <property type="nucleotide sequence ID" value="NZ_CP036281.1"/>
</dbReference>
<dbReference type="OrthoDB" id="9806952at2"/>
<dbReference type="Pfam" id="PF07698">
    <property type="entry name" value="7TM-7TMR_HD"/>
    <property type="match status" value="1"/>
</dbReference>
<feature type="region of interest" description="Disordered" evidence="1">
    <location>
        <begin position="691"/>
        <end position="716"/>
    </location>
</feature>
<dbReference type="InterPro" id="IPR011621">
    <property type="entry name" value="Metal-dep_PHydrolase_7TM_intra"/>
</dbReference>
<dbReference type="Gene3D" id="1.10.3210.10">
    <property type="entry name" value="Hypothetical protein af1432"/>
    <property type="match status" value="1"/>
</dbReference>
<dbReference type="PANTHER" id="PTHR36442:SF1">
    <property type="entry name" value="CYCLIC-DI-AMP PHOSPHODIESTERASE PGPH"/>
    <property type="match status" value="1"/>
</dbReference>
<dbReference type="SUPFAM" id="SSF109604">
    <property type="entry name" value="HD-domain/PDEase-like"/>
    <property type="match status" value="1"/>
</dbReference>